<feature type="non-terminal residue" evidence="1">
    <location>
        <position position="1"/>
    </location>
</feature>
<proteinExistence type="predicted"/>
<sequence length="134" mass="14889">RWTGRSAARSGGNSRACQSECRDYSSTCGWLLASATVLSPRTDFFRRLRRISRRSGERVIPLLPDEAGSVMMVPSITTVTFYEGDPPTSILRDMTQTLLAANPWLGGRLRRDRSTGTTVLCMPVDPPNIDTHFI</sequence>
<dbReference type="OrthoDB" id="413448at2759"/>
<dbReference type="EMBL" id="CAJNIZ010039347">
    <property type="protein sequence ID" value="CAE7589445.1"/>
    <property type="molecule type" value="Genomic_DNA"/>
</dbReference>
<accession>A0A812UNS0</accession>
<protein>
    <submittedName>
        <fullName evidence="1">Uncharacterized protein</fullName>
    </submittedName>
</protein>
<name>A0A812UNS0_SYMPI</name>
<evidence type="ECO:0000313" key="2">
    <source>
        <dbReference type="Proteomes" id="UP000649617"/>
    </source>
</evidence>
<dbReference type="AlphaFoldDB" id="A0A812UNS0"/>
<keyword evidence="2" id="KW-1185">Reference proteome</keyword>
<comment type="caution">
    <text evidence="1">The sequence shown here is derived from an EMBL/GenBank/DDBJ whole genome shotgun (WGS) entry which is preliminary data.</text>
</comment>
<dbReference type="Proteomes" id="UP000649617">
    <property type="component" value="Unassembled WGS sequence"/>
</dbReference>
<feature type="non-terminal residue" evidence="1">
    <location>
        <position position="134"/>
    </location>
</feature>
<gene>
    <name evidence="1" type="ORF">SPIL2461_LOCUS15725</name>
</gene>
<reference evidence="1" key="1">
    <citation type="submission" date="2021-02" db="EMBL/GenBank/DDBJ databases">
        <authorList>
            <person name="Dougan E. K."/>
            <person name="Rhodes N."/>
            <person name="Thang M."/>
            <person name="Chan C."/>
        </authorList>
    </citation>
    <scope>NUCLEOTIDE SEQUENCE</scope>
</reference>
<evidence type="ECO:0000313" key="1">
    <source>
        <dbReference type="EMBL" id="CAE7589445.1"/>
    </source>
</evidence>
<organism evidence="1 2">
    <name type="scientific">Symbiodinium pilosum</name>
    <name type="common">Dinoflagellate</name>
    <dbReference type="NCBI Taxonomy" id="2952"/>
    <lineage>
        <taxon>Eukaryota</taxon>
        <taxon>Sar</taxon>
        <taxon>Alveolata</taxon>
        <taxon>Dinophyceae</taxon>
        <taxon>Suessiales</taxon>
        <taxon>Symbiodiniaceae</taxon>
        <taxon>Symbiodinium</taxon>
    </lineage>
</organism>